<sequence length="130" mass="15057">MNNLLAMLCTSFRKIANLFYINISSKTAYHYQSNLMHIYTEESPLHSIQALVCSLQLHFNIRETGEKHTRKDAIYSINILKISMDQINAIKMHKLLKNNVRTILAYVSNIVSFFNQIFLQKGLFTFLSPA</sequence>
<dbReference type="EMBL" id="IACK01141016">
    <property type="protein sequence ID" value="LAA89238.1"/>
    <property type="molecule type" value="Transcribed_RNA"/>
</dbReference>
<reference evidence="1" key="1">
    <citation type="submission" date="2017-07" db="EMBL/GenBank/DDBJ databases">
        <authorList>
            <person name="Mikheyev A."/>
            <person name="Grau M."/>
        </authorList>
    </citation>
    <scope>NUCLEOTIDE SEQUENCE</scope>
    <source>
        <tissue evidence="1">Venom_gland</tissue>
    </source>
</reference>
<protein>
    <submittedName>
        <fullName evidence="1">Uncharacterized protein</fullName>
    </submittedName>
</protein>
<accession>A0A2D4IYE3</accession>
<reference evidence="1" key="2">
    <citation type="submission" date="2017-11" db="EMBL/GenBank/DDBJ databases">
        <title>Coralsnake Venomics: Analyses of Venom Gland Transcriptomes and Proteomes of Six Brazilian Taxa.</title>
        <authorList>
            <person name="Aird S.D."/>
            <person name="Jorge da Silva N."/>
            <person name="Qiu L."/>
            <person name="Villar-Briones A."/>
            <person name="Aparecida-Saddi V."/>
            <person name="Campos-Telles M.P."/>
            <person name="Grau M."/>
            <person name="Mikheyev A.S."/>
        </authorList>
    </citation>
    <scope>NUCLEOTIDE SEQUENCE</scope>
    <source>
        <tissue evidence="1">Venom_gland</tissue>
    </source>
</reference>
<dbReference type="AlphaFoldDB" id="A0A2D4IYE3"/>
<organism evidence="1">
    <name type="scientific">Micrurus lemniscatus lemniscatus</name>
    <dbReference type="NCBI Taxonomy" id="129467"/>
    <lineage>
        <taxon>Eukaryota</taxon>
        <taxon>Metazoa</taxon>
        <taxon>Chordata</taxon>
        <taxon>Craniata</taxon>
        <taxon>Vertebrata</taxon>
        <taxon>Euteleostomi</taxon>
        <taxon>Lepidosauria</taxon>
        <taxon>Squamata</taxon>
        <taxon>Bifurcata</taxon>
        <taxon>Unidentata</taxon>
        <taxon>Episquamata</taxon>
        <taxon>Toxicofera</taxon>
        <taxon>Serpentes</taxon>
        <taxon>Colubroidea</taxon>
        <taxon>Elapidae</taxon>
        <taxon>Elapinae</taxon>
        <taxon>Micrurus</taxon>
    </lineage>
</organism>
<proteinExistence type="predicted"/>
<name>A0A2D4IYE3_MICLE</name>
<evidence type="ECO:0000313" key="1">
    <source>
        <dbReference type="EMBL" id="LAA89238.1"/>
    </source>
</evidence>